<dbReference type="Gene3D" id="3.40.390.10">
    <property type="entry name" value="Collagenase (Catalytic Domain)"/>
    <property type="match status" value="1"/>
</dbReference>
<dbReference type="KEGG" id="aplc:110982694"/>
<evidence type="ECO:0000256" key="5">
    <source>
        <dbReference type="ARBA" id="ARBA00022833"/>
    </source>
</evidence>
<dbReference type="Gene3D" id="1.10.1380.10">
    <property type="entry name" value="Neutral endopeptidase , domain2"/>
    <property type="match status" value="1"/>
</dbReference>
<dbReference type="GO" id="GO:0046872">
    <property type="term" value="F:metal ion binding"/>
    <property type="evidence" value="ECO:0007669"/>
    <property type="project" value="UniProtKB-KW"/>
</dbReference>
<dbReference type="PANTHER" id="PTHR11733:SF133">
    <property type="entry name" value="PHOSPHATE-REGULATING NEUTRAL ENDOPEPTIDASE PHEX"/>
    <property type="match status" value="1"/>
</dbReference>
<evidence type="ECO:0000256" key="4">
    <source>
        <dbReference type="ARBA" id="ARBA00022801"/>
    </source>
</evidence>
<keyword evidence="7" id="KW-1133">Transmembrane helix</keyword>
<keyword evidence="5" id="KW-0862">Zinc</keyword>
<evidence type="ECO:0000256" key="2">
    <source>
        <dbReference type="ARBA" id="ARBA00022670"/>
    </source>
</evidence>
<keyword evidence="10" id="KW-1185">Reference proteome</keyword>
<sequence>MVESKVDRGIPRDSSAPITDKAKVKVVLRDAGEKTVPASGSSVNPFVNNNMEGSRQKLTFEEQVIYKRPTKVYMITLLILALTTIAVLVPLVVVVLERNKLAKDVEEMKSSQNSRLCTSEQCVKSAGIYLDNMNQRADPCDNFFEYACGGWVKKKVIPEDRSSFSAFTDLREEVAVKCKELFERDGKPGEAKSITSVRNFYKSCLDLDKINEKNSQPLMDLLQALGGWPVLGNTQGGNWNRSSFQFESFWAFLSGKYGADLIVSSWVGVDDKNSSSHILKLDQPSLGLGSRDYYRDAEFEEERAAYLQYMVDVIVELGGDEATARPEMANVLEFETTIANMSTPKAERRDNEALYNIYTLEELTTVYPQINWTLYYDLVMPEKVKPILPSERIVNRAPAYMENLTDWLEAQDNRVIANYMVWRLVDIMVPDLGQTFIDIYQRYLNVLRGTSTTSARWKRCVNEGNIVSEFAIGRMYVEENFPAVAKEKTVEMIGNLKTAFKAMLETNDWLQEADKKVAAEKADKMRIDVGYPDWIMDDVKLDEKYQGLDFLADTYFENSLLFRQWSRTDSLSLLRDIVDRTAWTSGPAVVNAYFSSSKNRILFPAGILQPPFYHQDLPWYSNYGGIGVVIGHEITHGFDDRGRQYDKDGNLVDWWSADSVVKFKERAQCIVDQYGDFVMPETGETLNGVQTQGENIADNGGLKESYKAYKDNVANEPALPGLNFTADQMFFLTFGQIWCSAFRPEGVTSQILSGVHSPGRYRVIGPMQNNEAFAKAFSCPPTSYMNPADKCNVW</sequence>
<dbReference type="InterPro" id="IPR018497">
    <property type="entry name" value="Peptidase_M13_C"/>
</dbReference>
<dbReference type="InterPro" id="IPR008753">
    <property type="entry name" value="Peptidase_M13_N"/>
</dbReference>
<keyword evidence="6" id="KW-0482">Metalloprotease</keyword>
<dbReference type="Pfam" id="PF05649">
    <property type="entry name" value="Peptidase_M13_N"/>
    <property type="match status" value="1"/>
</dbReference>
<dbReference type="PANTHER" id="PTHR11733">
    <property type="entry name" value="ZINC METALLOPROTEASE FAMILY M13 NEPRILYSIN-RELATED"/>
    <property type="match status" value="1"/>
</dbReference>
<name>A0A8B7YUM8_ACAPL</name>
<dbReference type="GO" id="GO:0016485">
    <property type="term" value="P:protein processing"/>
    <property type="evidence" value="ECO:0007669"/>
    <property type="project" value="TreeGrafter"/>
</dbReference>
<evidence type="ECO:0000313" key="11">
    <source>
        <dbReference type="RefSeq" id="XP_022096998.1"/>
    </source>
</evidence>
<dbReference type="PRINTS" id="PR00786">
    <property type="entry name" value="NEPRILYSIN"/>
</dbReference>
<dbReference type="OrthoDB" id="6475849at2759"/>
<dbReference type="Pfam" id="PF01431">
    <property type="entry name" value="Peptidase_M13"/>
    <property type="match status" value="1"/>
</dbReference>
<reference evidence="11" key="1">
    <citation type="submission" date="2025-08" db="UniProtKB">
        <authorList>
            <consortium name="RefSeq"/>
        </authorList>
    </citation>
    <scope>IDENTIFICATION</scope>
</reference>
<keyword evidence="3" id="KW-0479">Metal-binding</keyword>
<evidence type="ECO:0000256" key="7">
    <source>
        <dbReference type="SAM" id="Phobius"/>
    </source>
</evidence>
<dbReference type="InterPro" id="IPR042089">
    <property type="entry name" value="Peptidase_M13_dom_2"/>
</dbReference>
<keyword evidence="7" id="KW-0472">Membrane</keyword>
<evidence type="ECO:0000256" key="6">
    <source>
        <dbReference type="ARBA" id="ARBA00023049"/>
    </source>
</evidence>
<evidence type="ECO:0000259" key="9">
    <source>
        <dbReference type="Pfam" id="PF05649"/>
    </source>
</evidence>
<organism evidence="10 11">
    <name type="scientific">Acanthaster planci</name>
    <name type="common">Crown-of-thorns starfish</name>
    <dbReference type="NCBI Taxonomy" id="133434"/>
    <lineage>
        <taxon>Eukaryota</taxon>
        <taxon>Metazoa</taxon>
        <taxon>Echinodermata</taxon>
        <taxon>Eleutherozoa</taxon>
        <taxon>Asterozoa</taxon>
        <taxon>Asteroidea</taxon>
        <taxon>Valvatacea</taxon>
        <taxon>Valvatida</taxon>
        <taxon>Acanthasteridae</taxon>
        <taxon>Acanthaster</taxon>
    </lineage>
</organism>
<feature type="domain" description="Peptidase M13 N-terminal" evidence="9">
    <location>
        <begin position="139"/>
        <end position="532"/>
    </location>
</feature>
<feature type="domain" description="Peptidase M13 C-terminal" evidence="8">
    <location>
        <begin position="591"/>
        <end position="793"/>
    </location>
</feature>
<keyword evidence="7" id="KW-0812">Transmembrane</keyword>
<gene>
    <name evidence="11" type="primary">LOC110982694</name>
</gene>
<dbReference type="CDD" id="cd08662">
    <property type="entry name" value="M13"/>
    <property type="match status" value="1"/>
</dbReference>
<dbReference type="InterPro" id="IPR000718">
    <property type="entry name" value="Peptidase_M13"/>
</dbReference>
<dbReference type="SUPFAM" id="SSF55486">
    <property type="entry name" value="Metalloproteases ('zincins'), catalytic domain"/>
    <property type="match status" value="1"/>
</dbReference>
<dbReference type="InterPro" id="IPR024079">
    <property type="entry name" value="MetalloPept_cat_dom_sf"/>
</dbReference>
<dbReference type="AlphaFoldDB" id="A0A8B7YUM8"/>
<dbReference type="GeneID" id="110982694"/>
<evidence type="ECO:0000259" key="8">
    <source>
        <dbReference type="Pfam" id="PF01431"/>
    </source>
</evidence>
<dbReference type="GO" id="GO:0005886">
    <property type="term" value="C:plasma membrane"/>
    <property type="evidence" value="ECO:0007669"/>
    <property type="project" value="TreeGrafter"/>
</dbReference>
<proteinExistence type="predicted"/>
<evidence type="ECO:0000313" key="10">
    <source>
        <dbReference type="Proteomes" id="UP000694845"/>
    </source>
</evidence>
<dbReference type="RefSeq" id="XP_022096998.1">
    <property type="nucleotide sequence ID" value="XM_022241306.1"/>
</dbReference>
<dbReference type="GO" id="GO:0004222">
    <property type="term" value="F:metalloendopeptidase activity"/>
    <property type="evidence" value="ECO:0007669"/>
    <property type="project" value="InterPro"/>
</dbReference>
<keyword evidence="4" id="KW-0378">Hydrolase</keyword>
<evidence type="ECO:0000256" key="3">
    <source>
        <dbReference type="ARBA" id="ARBA00022723"/>
    </source>
</evidence>
<dbReference type="Proteomes" id="UP000694845">
    <property type="component" value="Unplaced"/>
</dbReference>
<accession>A0A8B7YUM8</accession>
<feature type="transmembrane region" description="Helical" evidence="7">
    <location>
        <begin position="72"/>
        <end position="96"/>
    </location>
</feature>
<protein>
    <submittedName>
        <fullName evidence="11">Membrane metallo-endopeptidase-like 1 isoform X1</fullName>
    </submittedName>
</protein>
<comment type="cofactor">
    <cofactor evidence="1">
        <name>Zn(2+)</name>
        <dbReference type="ChEBI" id="CHEBI:29105"/>
    </cofactor>
</comment>
<evidence type="ECO:0000256" key="1">
    <source>
        <dbReference type="ARBA" id="ARBA00001947"/>
    </source>
</evidence>
<keyword evidence="2" id="KW-0645">Protease</keyword>
<dbReference type="PROSITE" id="PS51885">
    <property type="entry name" value="NEPRILYSIN"/>
    <property type="match status" value="1"/>
</dbReference>